<gene>
    <name evidence="14" type="primary">flhF</name>
    <name evidence="14" type="ORF">CROST_020990</name>
</gene>
<dbReference type="GO" id="GO:0015031">
    <property type="term" value="P:protein transport"/>
    <property type="evidence" value="ECO:0007669"/>
    <property type="project" value="UniProtKB-KW"/>
</dbReference>
<evidence type="ECO:0000256" key="9">
    <source>
        <dbReference type="ARBA" id="ARBA00023134"/>
    </source>
</evidence>
<evidence type="ECO:0000313" key="14">
    <source>
        <dbReference type="EMBL" id="URZ11382.1"/>
    </source>
</evidence>
<protein>
    <recommendedName>
        <fullName evidence="3 13">Flagellar biosynthesis protein FlhF</fullName>
    </recommendedName>
</protein>
<dbReference type="GO" id="GO:0005047">
    <property type="term" value="F:signal recognition particle binding"/>
    <property type="evidence" value="ECO:0007669"/>
    <property type="project" value="TreeGrafter"/>
</dbReference>
<dbReference type="KEGG" id="crw:CROST_020990"/>
<comment type="function">
    <text evidence="12">Necessary for flagellar biosynthesis. May be involved in translocation of the flagellum.</text>
</comment>
<evidence type="ECO:0000256" key="12">
    <source>
        <dbReference type="ARBA" id="ARBA00025337"/>
    </source>
</evidence>
<keyword evidence="8" id="KW-0653">Protein transport</keyword>
<keyword evidence="14" id="KW-0969">Cilium</keyword>
<comment type="similarity">
    <text evidence="2">Belongs to the GTP-binding SRP family.</text>
</comment>
<comment type="subcellular location">
    <subcellularLocation>
        <location evidence="1">Cell membrane</location>
        <topology evidence="1">Peripheral membrane protein</topology>
        <orientation evidence="1">Cytoplasmic side</orientation>
    </subcellularLocation>
</comment>
<dbReference type="PANTHER" id="PTHR43134:SF3">
    <property type="entry name" value="FLAGELLAR BIOSYNTHESIS PROTEIN FLHF"/>
    <property type="match status" value="1"/>
</dbReference>
<dbReference type="GO" id="GO:0006614">
    <property type="term" value="P:SRP-dependent cotranslational protein targeting to membrane"/>
    <property type="evidence" value="ECO:0007669"/>
    <property type="project" value="UniProtKB-UniRule"/>
</dbReference>
<dbReference type="GO" id="GO:0005525">
    <property type="term" value="F:GTP binding"/>
    <property type="evidence" value="ECO:0007669"/>
    <property type="project" value="UniProtKB-UniRule"/>
</dbReference>
<keyword evidence="4" id="KW-0813">Transport</keyword>
<keyword evidence="14" id="KW-0282">Flagellum</keyword>
<dbReference type="Gene3D" id="3.40.50.300">
    <property type="entry name" value="P-loop containing nucleotide triphosphate hydrolases"/>
    <property type="match status" value="1"/>
</dbReference>
<dbReference type="SUPFAM" id="SSF52540">
    <property type="entry name" value="P-loop containing nucleoside triphosphate hydrolases"/>
    <property type="match status" value="1"/>
</dbReference>
<keyword evidence="6" id="KW-0547">Nucleotide-binding</keyword>
<dbReference type="STRING" id="84029.CROST_36950"/>
<dbReference type="AlphaFoldDB" id="A0A1S8MDG5"/>
<evidence type="ECO:0000256" key="1">
    <source>
        <dbReference type="ARBA" id="ARBA00004413"/>
    </source>
</evidence>
<evidence type="ECO:0000256" key="11">
    <source>
        <dbReference type="ARBA" id="ARBA00023225"/>
    </source>
</evidence>
<dbReference type="PANTHER" id="PTHR43134">
    <property type="entry name" value="SIGNAL RECOGNITION PARTICLE RECEPTOR SUBUNIT ALPHA"/>
    <property type="match status" value="1"/>
</dbReference>
<evidence type="ECO:0000313" key="15">
    <source>
        <dbReference type="Proteomes" id="UP000190951"/>
    </source>
</evidence>
<dbReference type="GO" id="GO:0044781">
    <property type="term" value="P:bacterial-type flagellum organization"/>
    <property type="evidence" value="ECO:0007669"/>
    <property type="project" value="UniProtKB-UniRule"/>
</dbReference>
<evidence type="ECO:0000256" key="13">
    <source>
        <dbReference type="NCBIfam" id="TIGR03499"/>
    </source>
</evidence>
<keyword evidence="14" id="KW-0966">Cell projection</keyword>
<dbReference type="Proteomes" id="UP000190951">
    <property type="component" value="Chromosome"/>
</dbReference>
<keyword evidence="11" id="KW-1006">Bacterial flagellum protein export</keyword>
<sequence length="390" mass="43919">MVVKKYIVKSMNEAMSKIKYDLGSDAVIISQRKVKKQGIFGFFSPKLIEVTAAVDNSRSAQKREKVYAKPQYAEDSSDLNESVEALKRAMQKHEETSRVQKRKVSNEIEDKNSENRILREMEEMKKLIGNISSSKVDEEEKSQIELKLEEADVNKRYINEIVKSVMEDKSNIDETLKLKNALEKNVEISNTEEKGIITFVGPTGVGKTTTIAKLAGKFSLIEKKKVGLITVDTYRIGAVEQLKTYADIMNLPFKVVLTLKEMDEAIKSMQNCDIILVDTTGRSSKNKMQISELRAFVNKTNSSNINLVISATTKNRDLEAIVDGYRQLDFQNVIITKLDETTTYGAIVNILNYAHKPISYVTTGQNVPDDIRRISKGEIISLVLGEDNVC</sequence>
<keyword evidence="5" id="KW-1003">Cell membrane</keyword>
<dbReference type="Pfam" id="PF00448">
    <property type="entry name" value="SRP54"/>
    <property type="match status" value="1"/>
</dbReference>
<evidence type="ECO:0000256" key="5">
    <source>
        <dbReference type="ARBA" id="ARBA00022475"/>
    </source>
</evidence>
<name>A0A1S8MDG5_9CLOT</name>
<dbReference type="RefSeq" id="WP_077832706.1">
    <property type="nucleotide sequence ID" value="NZ_CP096983.1"/>
</dbReference>
<dbReference type="CDD" id="cd17873">
    <property type="entry name" value="FlhF"/>
    <property type="match status" value="1"/>
</dbReference>
<dbReference type="NCBIfam" id="TIGR03499">
    <property type="entry name" value="FlhF"/>
    <property type="match status" value="1"/>
</dbReference>
<dbReference type="FunFam" id="3.40.50.300:FF:000695">
    <property type="entry name" value="Flagellar biosynthesis regulator FlhF"/>
    <property type="match status" value="1"/>
</dbReference>
<evidence type="ECO:0000256" key="7">
    <source>
        <dbReference type="ARBA" id="ARBA00022795"/>
    </source>
</evidence>
<evidence type="ECO:0000256" key="4">
    <source>
        <dbReference type="ARBA" id="ARBA00022448"/>
    </source>
</evidence>
<evidence type="ECO:0000256" key="2">
    <source>
        <dbReference type="ARBA" id="ARBA00008531"/>
    </source>
</evidence>
<dbReference type="SMART" id="SM00382">
    <property type="entry name" value="AAA"/>
    <property type="match status" value="1"/>
</dbReference>
<reference evidence="14 15" key="1">
    <citation type="submission" date="2022-04" db="EMBL/GenBank/DDBJ databases">
        <title>Genome sequence of C. roseum typestrain.</title>
        <authorList>
            <person name="Poehlein A."/>
            <person name="Schoch T."/>
            <person name="Duerre P."/>
            <person name="Daniel R."/>
        </authorList>
    </citation>
    <scope>NUCLEOTIDE SEQUENCE [LARGE SCALE GENOMIC DNA]</scope>
    <source>
        <strain evidence="14 15">DSM 7320</strain>
    </source>
</reference>
<dbReference type="GO" id="GO:0005886">
    <property type="term" value="C:plasma membrane"/>
    <property type="evidence" value="ECO:0007669"/>
    <property type="project" value="UniProtKB-SubCell"/>
</dbReference>
<dbReference type="Gene3D" id="1.20.120.1380">
    <property type="entry name" value="Flagellar FlhF biosynthesis protein, N domain"/>
    <property type="match status" value="1"/>
</dbReference>
<dbReference type="SMART" id="SM00962">
    <property type="entry name" value="SRP54"/>
    <property type="match status" value="1"/>
</dbReference>
<evidence type="ECO:0000256" key="6">
    <source>
        <dbReference type="ARBA" id="ARBA00022741"/>
    </source>
</evidence>
<dbReference type="InterPro" id="IPR000897">
    <property type="entry name" value="SRP54_GTPase_dom"/>
</dbReference>
<keyword evidence="7" id="KW-1005">Bacterial flagellum biogenesis</keyword>
<dbReference type="GO" id="GO:0003924">
    <property type="term" value="F:GTPase activity"/>
    <property type="evidence" value="ECO:0007669"/>
    <property type="project" value="UniProtKB-UniRule"/>
</dbReference>
<evidence type="ECO:0000256" key="3">
    <source>
        <dbReference type="ARBA" id="ARBA00014919"/>
    </source>
</evidence>
<dbReference type="EMBL" id="CP096983">
    <property type="protein sequence ID" value="URZ11382.1"/>
    <property type="molecule type" value="Genomic_DNA"/>
</dbReference>
<organism evidence="14 15">
    <name type="scientific">Clostridium felsineum</name>
    <dbReference type="NCBI Taxonomy" id="36839"/>
    <lineage>
        <taxon>Bacteria</taxon>
        <taxon>Bacillati</taxon>
        <taxon>Bacillota</taxon>
        <taxon>Clostridia</taxon>
        <taxon>Eubacteriales</taxon>
        <taxon>Clostridiaceae</taxon>
        <taxon>Clostridium</taxon>
    </lineage>
</organism>
<dbReference type="InterPro" id="IPR020006">
    <property type="entry name" value="FlhF"/>
</dbReference>
<evidence type="ECO:0000256" key="10">
    <source>
        <dbReference type="ARBA" id="ARBA00023136"/>
    </source>
</evidence>
<dbReference type="InterPro" id="IPR047040">
    <property type="entry name" value="FlhF__GTPase_dom"/>
</dbReference>
<proteinExistence type="inferred from homology"/>
<keyword evidence="9" id="KW-0342">GTP-binding</keyword>
<dbReference type="InterPro" id="IPR003593">
    <property type="entry name" value="AAA+_ATPase"/>
</dbReference>
<dbReference type="InterPro" id="IPR027417">
    <property type="entry name" value="P-loop_NTPase"/>
</dbReference>
<accession>A0A1S8MDG5</accession>
<keyword evidence="10" id="KW-0472">Membrane</keyword>
<keyword evidence="15" id="KW-1185">Reference proteome</keyword>
<evidence type="ECO:0000256" key="8">
    <source>
        <dbReference type="ARBA" id="ARBA00022927"/>
    </source>
</evidence>